<evidence type="ECO:0000256" key="7">
    <source>
        <dbReference type="ARBA" id="ARBA00049442"/>
    </source>
</evidence>
<dbReference type="Proteomes" id="UP000644693">
    <property type="component" value="Unassembled WGS sequence"/>
</dbReference>
<feature type="binding site" evidence="8">
    <location>
        <begin position="17"/>
        <end position="19"/>
    </location>
    <ligand>
        <name>shikimate</name>
        <dbReference type="ChEBI" id="CHEBI:36208"/>
    </ligand>
</feature>
<evidence type="ECO:0000256" key="5">
    <source>
        <dbReference type="ARBA" id="ARBA00023002"/>
    </source>
</evidence>
<protein>
    <recommendedName>
        <fullName evidence="2 8">Shikimate dehydrogenase (NADP(+))</fullName>
        <shortName evidence="8">SDH</shortName>
        <ecNumber evidence="2 8">1.1.1.25</ecNumber>
    </recommendedName>
</protein>
<evidence type="ECO:0000259" key="11">
    <source>
        <dbReference type="Pfam" id="PF18317"/>
    </source>
</evidence>
<dbReference type="Pfam" id="PF18317">
    <property type="entry name" value="SDH_C"/>
    <property type="match status" value="1"/>
</dbReference>
<feature type="active site" description="Proton acceptor" evidence="8">
    <location>
        <position position="68"/>
    </location>
</feature>
<dbReference type="NCBIfam" id="NF001310">
    <property type="entry name" value="PRK00258.1-2"/>
    <property type="match status" value="1"/>
</dbReference>
<evidence type="ECO:0000259" key="10">
    <source>
        <dbReference type="Pfam" id="PF08501"/>
    </source>
</evidence>
<feature type="binding site" evidence="8">
    <location>
        <position position="105"/>
    </location>
    <ligand>
        <name>shikimate</name>
        <dbReference type="ChEBI" id="CHEBI:36208"/>
    </ligand>
</feature>
<reference evidence="12" key="1">
    <citation type="journal article" date="2014" name="Int. J. Syst. Evol. Microbiol.">
        <title>Complete genome sequence of Corynebacterium casei LMG S-19264T (=DSM 44701T), isolated from a smear-ripened cheese.</title>
        <authorList>
            <consortium name="US DOE Joint Genome Institute (JGI-PGF)"/>
            <person name="Walter F."/>
            <person name="Albersmeier A."/>
            <person name="Kalinowski J."/>
            <person name="Ruckert C."/>
        </authorList>
    </citation>
    <scope>NUCLEOTIDE SEQUENCE</scope>
    <source>
        <strain evidence="12">KCTC 23430</strain>
    </source>
</reference>
<dbReference type="Pfam" id="PF01488">
    <property type="entry name" value="Shikimate_DH"/>
    <property type="match status" value="1"/>
</dbReference>
<comment type="pathway">
    <text evidence="1 8">Metabolic intermediate biosynthesis; chorismate biosynthesis; chorismate from D-erythrose 4-phosphate and phosphoenolpyruvate: step 4/7.</text>
</comment>
<dbReference type="GO" id="GO:0050661">
    <property type="term" value="F:NADP binding"/>
    <property type="evidence" value="ECO:0007669"/>
    <property type="project" value="InterPro"/>
</dbReference>
<comment type="catalytic activity">
    <reaction evidence="7 8">
        <text>shikimate + NADP(+) = 3-dehydroshikimate + NADPH + H(+)</text>
        <dbReference type="Rhea" id="RHEA:17737"/>
        <dbReference type="ChEBI" id="CHEBI:15378"/>
        <dbReference type="ChEBI" id="CHEBI:16630"/>
        <dbReference type="ChEBI" id="CHEBI:36208"/>
        <dbReference type="ChEBI" id="CHEBI:57783"/>
        <dbReference type="ChEBI" id="CHEBI:58349"/>
        <dbReference type="EC" id="1.1.1.25"/>
    </reaction>
</comment>
<evidence type="ECO:0000256" key="2">
    <source>
        <dbReference type="ARBA" id="ARBA00012962"/>
    </source>
</evidence>
<dbReference type="AlphaFoldDB" id="A0A918XJ59"/>
<feature type="binding site" evidence="8">
    <location>
        <position position="250"/>
    </location>
    <ligand>
        <name>shikimate</name>
        <dbReference type="ChEBI" id="CHEBI:36208"/>
    </ligand>
</feature>
<keyword evidence="4 8" id="KW-0521">NADP</keyword>
<feature type="binding site" evidence="8">
    <location>
        <begin position="130"/>
        <end position="134"/>
    </location>
    <ligand>
        <name>NADP(+)</name>
        <dbReference type="ChEBI" id="CHEBI:58349"/>
    </ligand>
</feature>
<evidence type="ECO:0000256" key="8">
    <source>
        <dbReference type="HAMAP-Rule" id="MF_00222"/>
    </source>
</evidence>
<sequence>MTDVDKYAVFGNPIKHSKSPLIHAAFAEQFGHAIQYRAVLVEMNEFAAAAGRFFEGGGKGLNITVPFKHEAHRLADSLSRRAMRAGAVNTLALSDEGELLGDNTDGVGLVRDMIANHGWSINGARVLVIGAGGAVRGVLEPLLREKPRELVIANRTPDKAVTLAQEFVDLSDAITGGGYDLWEGRQFDLIINASSAGLSGEMPDLPPSLLTERSCCYDMVYGSEPTVFMRWAAQNAAWAVADGLGMLVEQAAESFYLWRRERPDTGAVILQLREALAAA</sequence>
<dbReference type="GO" id="GO:0008652">
    <property type="term" value="P:amino acid biosynthetic process"/>
    <property type="evidence" value="ECO:0007669"/>
    <property type="project" value="UniProtKB-KW"/>
</dbReference>
<dbReference type="GO" id="GO:0009423">
    <property type="term" value="P:chorismate biosynthetic process"/>
    <property type="evidence" value="ECO:0007669"/>
    <property type="project" value="UniProtKB-UniRule"/>
</dbReference>
<dbReference type="InterPro" id="IPR022893">
    <property type="entry name" value="Shikimate_DH_fam"/>
</dbReference>
<dbReference type="Pfam" id="PF08501">
    <property type="entry name" value="Shikimate_dh_N"/>
    <property type="match status" value="1"/>
</dbReference>
<evidence type="ECO:0000259" key="9">
    <source>
        <dbReference type="Pfam" id="PF01488"/>
    </source>
</evidence>
<dbReference type="PANTHER" id="PTHR21089">
    <property type="entry name" value="SHIKIMATE DEHYDROGENASE"/>
    <property type="match status" value="1"/>
</dbReference>
<dbReference type="SUPFAM" id="SSF53223">
    <property type="entry name" value="Aminoacid dehydrogenase-like, N-terminal domain"/>
    <property type="match status" value="1"/>
</dbReference>
<dbReference type="InterPro" id="IPR006151">
    <property type="entry name" value="Shikm_DH/Glu-tRNA_Rdtase"/>
</dbReference>
<dbReference type="CDD" id="cd01065">
    <property type="entry name" value="NAD_bind_Shikimate_DH"/>
    <property type="match status" value="1"/>
</dbReference>
<evidence type="ECO:0000256" key="1">
    <source>
        <dbReference type="ARBA" id="ARBA00004871"/>
    </source>
</evidence>
<comment type="function">
    <text evidence="8">Involved in the biosynthesis of the chorismate, which leads to the biosynthesis of aromatic amino acids. Catalyzes the reversible NADPH linked reduction of 3-dehydroshikimate (DHSA) to yield shikimate (SA).</text>
</comment>
<feature type="binding site" evidence="8">
    <location>
        <position position="89"/>
    </location>
    <ligand>
        <name>shikimate</name>
        <dbReference type="ChEBI" id="CHEBI:36208"/>
    </ligand>
</feature>
<dbReference type="Gene3D" id="3.40.50.720">
    <property type="entry name" value="NAD(P)-binding Rossmann-like Domain"/>
    <property type="match status" value="1"/>
</dbReference>
<dbReference type="EMBL" id="BMYM01000002">
    <property type="protein sequence ID" value="GHD34605.1"/>
    <property type="molecule type" value="Genomic_DNA"/>
</dbReference>
<dbReference type="EC" id="1.1.1.25" evidence="2 8"/>
<feature type="domain" description="Quinate/shikimate 5-dehydrogenase/glutamyl-tRNA reductase" evidence="9">
    <location>
        <begin position="120"/>
        <end position="168"/>
    </location>
</feature>
<dbReference type="GO" id="GO:0005829">
    <property type="term" value="C:cytosol"/>
    <property type="evidence" value="ECO:0007669"/>
    <property type="project" value="TreeGrafter"/>
</dbReference>
<comment type="caution">
    <text evidence="8">Lacks conserved residue(s) required for the propagation of feature annotation.</text>
</comment>
<dbReference type="GO" id="GO:0004764">
    <property type="term" value="F:shikimate 3-dehydrogenase (NADP+) activity"/>
    <property type="evidence" value="ECO:0007669"/>
    <property type="project" value="UniProtKB-UniRule"/>
</dbReference>
<feature type="binding site" evidence="8">
    <location>
        <position position="64"/>
    </location>
    <ligand>
        <name>shikimate</name>
        <dbReference type="ChEBI" id="CHEBI:36208"/>
    </ligand>
</feature>
<dbReference type="Gene3D" id="3.40.50.10860">
    <property type="entry name" value="Leucine Dehydrogenase, chain A, domain 1"/>
    <property type="match status" value="1"/>
</dbReference>
<reference evidence="12" key="2">
    <citation type="submission" date="2020-09" db="EMBL/GenBank/DDBJ databases">
        <authorList>
            <person name="Sun Q."/>
            <person name="Kim S."/>
        </authorList>
    </citation>
    <scope>NUCLEOTIDE SEQUENCE</scope>
    <source>
        <strain evidence="12">KCTC 23430</strain>
    </source>
</reference>
<dbReference type="InterPro" id="IPR041121">
    <property type="entry name" value="SDH_C"/>
</dbReference>
<proteinExistence type="inferred from homology"/>
<evidence type="ECO:0000313" key="12">
    <source>
        <dbReference type="EMBL" id="GHD34605.1"/>
    </source>
</evidence>
<keyword evidence="13" id="KW-1185">Reference proteome</keyword>
<evidence type="ECO:0000256" key="4">
    <source>
        <dbReference type="ARBA" id="ARBA00022857"/>
    </source>
</evidence>
<accession>A0A918XJ59</accession>
<dbReference type="GO" id="GO:0009073">
    <property type="term" value="P:aromatic amino acid family biosynthetic process"/>
    <property type="evidence" value="ECO:0007669"/>
    <property type="project" value="UniProtKB-KW"/>
</dbReference>
<dbReference type="InterPro" id="IPR036291">
    <property type="entry name" value="NAD(P)-bd_dom_sf"/>
</dbReference>
<dbReference type="GO" id="GO:0019632">
    <property type="term" value="P:shikimate metabolic process"/>
    <property type="evidence" value="ECO:0007669"/>
    <property type="project" value="InterPro"/>
</dbReference>
<evidence type="ECO:0000256" key="3">
    <source>
        <dbReference type="ARBA" id="ARBA00022605"/>
    </source>
</evidence>
<dbReference type="InterPro" id="IPR011342">
    <property type="entry name" value="Shikimate_DH"/>
</dbReference>
<comment type="similarity">
    <text evidence="8">Belongs to the shikimate dehydrogenase family.</text>
</comment>
<comment type="caution">
    <text evidence="12">The sequence shown here is derived from an EMBL/GenBank/DDBJ whole genome shotgun (WGS) entry which is preliminary data.</text>
</comment>
<dbReference type="HAMAP" id="MF_00222">
    <property type="entry name" value="Shikimate_DH_AroE"/>
    <property type="match status" value="1"/>
</dbReference>
<keyword evidence="6 8" id="KW-0057">Aromatic amino acid biosynthesis</keyword>
<gene>
    <name evidence="8 12" type="primary">aroE</name>
    <name evidence="12" type="ORF">GCM10007053_20590</name>
</gene>
<feature type="domain" description="SDH C-terminal" evidence="11">
    <location>
        <begin position="243"/>
        <end position="268"/>
    </location>
</feature>
<dbReference type="PANTHER" id="PTHR21089:SF1">
    <property type="entry name" value="BIFUNCTIONAL 3-DEHYDROQUINATE DEHYDRATASE_SHIKIMATE DEHYDROGENASE, CHLOROPLASTIC"/>
    <property type="match status" value="1"/>
</dbReference>
<dbReference type="InterPro" id="IPR046346">
    <property type="entry name" value="Aminoacid_DH-like_N_sf"/>
</dbReference>
<name>A0A918XJ59_9GAMM</name>
<feature type="binding site" evidence="8">
    <location>
        <position position="243"/>
    </location>
    <ligand>
        <name>NADP(+)</name>
        <dbReference type="ChEBI" id="CHEBI:58349"/>
    </ligand>
</feature>
<feature type="binding site" evidence="8">
    <location>
        <position position="221"/>
    </location>
    <ligand>
        <name>shikimate</name>
        <dbReference type="ChEBI" id="CHEBI:36208"/>
    </ligand>
</feature>
<organism evidence="12 13">
    <name type="scientific">Parahalioglobus pacificus</name>
    <dbReference type="NCBI Taxonomy" id="930806"/>
    <lineage>
        <taxon>Bacteria</taxon>
        <taxon>Pseudomonadati</taxon>
        <taxon>Pseudomonadota</taxon>
        <taxon>Gammaproteobacteria</taxon>
        <taxon>Cellvibrionales</taxon>
        <taxon>Halieaceae</taxon>
        <taxon>Parahalioglobus</taxon>
    </lineage>
</organism>
<keyword evidence="5 8" id="KW-0560">Oxidoreductase</keyword>
<feature type="binding site" evidence="8">
    <location>
        <position position="219"/>
    </location>
    <ligand>
        <name>NADP(+)</name>
        <dbReference type="ChEBI" id="CHEBI:58349"/>
    </ligand>
</feature>
<dbReference type="FunFam" id="3.40.50.720:FF:000104">
    <property type="entry name" value="Shikimate dehydrogenase (NADP(+))"/>
    <property type="match status" value="1"/>
</dbReference>
<feature type="binding site" evidence="8">
    <location>
        <begin position="154"/>
        <end position="159"/>
    </location>
    <ligand>
        <name>NADP(+)</name>
        <dbReference type="ChEBI" id="CHEBI:58349"/>
    </ligand>
</feature>
<dbReference type="RefSeq" id="WP_189477718.1">
    <property type="nucleotide sequence ID" value="NZ_BMYM01000002.1"/>
</dbReference>
<dbReference type="InterPro" id="IPR013708">
    <property type="entry name" value="Shikimate_DH-bd_N"/>
</dbReference>
<feature type="domain" description="Shikimate dehydrogenase substrate binding N-terminal" evidence="10">
    <location>
        <begin position="9"/>
        <end position="91"/>
    </location>
</feature>
<evidence type="ECO:0000313" key="13">
    <source>
        <dbReference type="Proteomes" id="UP000644693"/>
    </source>
</evidence>
<comment type="subunit">
    <text evidence="8">Homodimer.</text>
</comment>
<dbReference type="SUPFAM" id="SSF51735">
    <property type="entry name" value="NAD(P)-binding Rossmann-fold domains"/>
    <property type="match status" value="1"/>
</dbReference>
<dbReference type="NCBIfam" id="TIGR00507">
    <property type="entry name" value="aroE"/>
    <property type="match status" value="1"/>
</dbReference>
<evidence type="ECO:0000256" key="6">
    <source>
        <dbReference type="ARBA" id="ARBA00023141"/>
    </source>
</evidence>
<dbReference type="FunFam" id="3.40.50.10860:FF:000006">
    <property type="entry name" value="Shikimate dehydrogenase (NADP(+))"/>
    <property type="match status" value="1"/>
</dbReference>
<keyword evidence="3 8" id="KW-0028">Amino-acid biosynthesis</keyword>